<proteinExistence type="predicted"/>
<gene>
    <name evidence="1" type="ORF">FRZ06_12400</name>
</gene>
<reference evidence="1" key="1">
    <citation type="submission" date="2019-08" db="EMBL/GenBank/DDBJ databases">
        <title>Genome sequence of Clostridiales bacterium MT110.</title>
        <authorList>
            <person name="Cao J."/>
        </authorList>
    </citation>
    <scope>NUCLEOTIDE SEQUENCE</scope>
    <source>
        <strain evidence="1">MT110</strain>
    </source>
</reference>
<evidence type="ECO:0000313" key="2">
    <source>
        <dbReference type="Proteomes" id="UP000594014"/>
    </source>
</evidence>
<accession>A0ACD1ACF1</accession>
<organism evidence="1 2">
    <name type="scientific">Anoxybacterium hadale</name>
    <dbReference type="NCBI Taxonomy" id="3408580"/>
    <lineage>
        <taxon>Bacteria</taxon>
        <taxon>Bacillati</taxon>
        <taxon>Bacillota</taxon>
        <taxon>Clostridia</taxon>
        <taxon>Peptostreptococcales</taxon>
        <taxon>Anaerovoracaceae</taxon>
        <taxon>Anoxybacterium</taxon>
    </lineage>
</organism>
<evidence type="ECO:0000313" key="1">
    <source>
        <dbReference type="EMBL" id="QOX64077.1"/>
    </source>
</evidence>
<dbReference type="EMBL" id="CP042469">
    <property type="protein sequence ID" value="QOX64077.1"/>
    <property type="molecule type" value="Genomic_DNA"/>
</dbReference>
<sequence length="161" mass="18566">MKVRNCNCIEVPLLRSRESPVPEYFDTYLKMNPATGYLTFEVYELSPIRGRIPIPGAKVTVSKLLGDDYYLSKVMTTDENGETERLSLRTVSKDQAQRPGERNGFTNYYASVEAPEYQKKFVYDIRIFEGVTTLQQMELLQNRQPQETCMPDTFENNGKRG</sequence>
<protein>
    <submittedName>
        <fullName evidence="1">Uncharacterized protein</fullName>
    </submittedName>
</protein>
<keyword evidence="2" id="KW-1185">Reference proteome</keyword>
<dbReference type="Proteomes" id="UP000594014">
    <property type="component" value="Chromosome"/>
</dbReference>
<name>A0ACD1ACF1_9FIRM</name>